<dbReference type="InterPro" id="IPR016477">
    <property type="entry name" value="Fructo-/Ketosamine-3-kinase"/>
</dbReference>
<dbReference type="PANTHER" id="PTHR12149">
    <property type="entry name" value="FRUCTOSAMINE 3 KINASE-RELATED PROTEIN"/>
    <property type="match status" value="1"/>
</dbReference>
<accession>A0ABW3JCZ5</accession>
<dbReference type="Gene3D" id="3.90.1200.10">
    <property type="match status" value="1"/>
</dbReference>
<proteinExistence type="inferred from homology"/>
<reference evidence="3" key="1">
    <citation type="journal article" date="2019" name="Int. J. Syst. Evol. Microbiol.">
        <title>The Global Catalogue of Microorganisms (GCM) 10K type strain sequencing project: providing services to taxonomists for standard genome sequencing and annotation.</title>
        <authorList>
            <consortium name="The Broad Institute Genomics Platform"/>
            <consortium name="The Broad Institute Genome Sequencing Center for Infectious Disease"/>
            <person name="Wu L."/>
            <person name="Ma J."/>
        </authorList>
    </citation>
    <scope>NUCLEOTIDE SEQUENCE [LARGE SCALE GENOMIC DNA]</scope>
    <source>
        <strain evidence="3">CCUG 61697</strain>
    </source>
</reference>
<protein>
    <submittedName>
        <fullName evidence="2">Fructosamine kinase family protein</fullName>
    </submittedName>
</protein>
<gene>
    <name evidence="2" type="ORF">ACFQ2F_11205</name>
</gene>
<dbReference type="InterPro" id="IPR011009">
    <property type="entry name" value="Kinase-like_dom_sf"/>
</dbReference>
<comment type="similarity">
    <text evidence="1">Belongs to the fructosamine kinase family.</text>
</comment>
<dbReference type="Proteomes" id="UP001597102">
    <property type="component" value="Unassembled WGS sequence"/>
</dbReference>
<organism evidence="2 3">
    <name type="scientific">Methyloligella solikamskensis</name>
    <dbReference type="NCBI Taxonomy" id="1177756"/>
    <lineage>
        <taxon>Bacteria</taxon>
        <taxon>Pseudomonadati</taxon>
        <taxon>Pseudomonadota</taxon>
        <taxon>Alphaproteobacteria</taxon>
        <taxon>Hyphomicrobiales</taxon>
        <taxon>Hyphomicrobiaceae</taxon>
        <taxon>Methyloligella</taxon>
    </lineage>
</organism>
<name>A0ABW3JCZ5_9HYPH</name>
<comment type="caution">
    <text evidence="2">The sequence shown here is derived from an EMBL/GenBank/DDBJ whole genome shotgun (WGS) entry which is preliminary data.</text>
</comment>
<dbReference type="RefSeq" id="WP_379089865.1">
    <property type="nucleotide sequence ID" value="NZ_JBHTJO010000001.1"/>
</dbReference>
<evidence type="ECO:0000313" key="2">
    <source>
        <dbReference type="EMBL" id="MFD0987663.1"/>
    </source>
</evidence>
<sequence length="293" mass="32325">MLKERLETVLGAEITQSRALPVGFGLEGLEITLNDGRHLAVKASRSPGKAHPSNGLWAAPLEIEGYMLGELRRLSDFPVPEVHHCDADLLVMDFIETDGGSITEAVERDAAETIAALHSVRGERFGYPKDTLIGPLPQRNAESDRWIPFFAEHRLMAMARMAHEDGPLSAADLARLERLAERLDAFLVEPEHPSLLHGDLWTGNVLVKGNQIAGFVDPAISFGHPEIELAFTTMFGTFGGAFFDAYEAISPLEPGFHELRKDLYNLYPTLVHVRLFGRGYLGGVDSTLRRIGF</sequence>
<keyword evidence="3" id="KW-1185">Reference proteome</keyword>
<dbReference type="SUPFAM" id="SSF56112">
    <property type="entry name" value="Protein kinase-like (PK-like)"/>
    <property type="match status" value="1"/>
</dbReference>
<dbReference type="Gene3D" id="3.30.200.20">
    <property type="entry name" value="Phosphorylase Kinase, domain 1"/>
    <property type="match status" value="1"/>
</dbReference>
<dbReference type="GO" id="GO:0016301">
    <property type="term" value="F:kinase activity"/>
    <property type="evidence" value="ECO:0007669"/>
    <property type="project" value="UniProtKB-KW"/>
</dbReference>
<evidence type="ECO:0000313" key="3">
    <source>
        <dbReference type="Proteomes" id="UP001597102"/>
    </source>
</evidence>
<dbReference type="Pfam" id="PF03881">
    <property type="entry name" value="Fructosamin_kin"/>
    <property type="match status" value="1"/>
</dbReference>
<evidence type="ECO:0000256" key="1">
    <source>
        <dbReference type="ARBA" id="ARBA00009460"/>
    </source>
</evidence>
<dbReference type="PANTHER" id="PTHR12149:SF8">
    <property type="entry name" value="PROTEIN-RIBULOSAMINE 3-KINASE"/>
    <property type="match status" value="1"/>
</dbReference>
<keyword evidence="2" id="KW-0418">Kinase</keyword>
<dbReference type="EMBL" id="JBHTJO010000001">
    <property type="protein sequence ID" value="MFD0987663.1"/>
    <property type="molecule type" value="Genomic_DNA"/>
</dbReference>
<keyword evidence="2" id="KW-0808">Transferase</keyword>